<dbReference type="EMBL" id="JBELQC010000003">
    <property type="protein sequence ID" value="MFL9842411.1"/>
    <property type="molecule type" value="Genomic_DNA"/>
</dbReference>
<dbReference type="SUPFAM" id="SSF47384">
    <property type="entry name" value="Homodimeric domain of signal transducing histidine kinase"/>
    <property type="match status" value="1"/>
</dbReference>
<dbReference type="InterPro" id="IPR000700">
    <property type="entry name" value="PAS-assoc_C"/>
</dbReference>
<keyword evidence="5" id="KW-0418">Kinase</keyword>
<feature type="domain" description="Response regulatory" evidence="9">
    <location>
        <begin position="846"/>
        <end position="965"/>
    </location>
</feature>
<feature type="domain" description="Histidine kinase" evidence="8">
    <location>
        <begin position="600"/>
        <end position="824"/>
    </location>
</feature>
<keyword evidence="3 6" id="KW-0597">Phosphoprotein</keyword>
<dbReference type="SMART" id="SM00065">
    <property type="entry name" value="GAF"/>
    <property type="match status" value="1"/>
</dbReference>
<evidence type="ECO:0000256" key="4">
    <source>
        <dbReference type="ARBA" id="ARBA00022679"/>
    </source>
</evidence>
<dbReference type="Gene3D" id="3.40.50.2300">
    <property type="match status" value="1"/>
</dbReference>
<dbReference type="InterPro" id="IPR036890">
    <property type="entry name" value="HATPase_C_sf"/>
</dbReference>
<dbReference type="EC" id="2.7.13.3" evidence="2"/>
<evidence type="ECO:0000256" key="1">
    <source>
        <dbReference type="ARBA" id="ARBA00000085"/>
    </source>
</evidence>
<dbReference type="CDD" id="cd00130">
    <property type="entry name" value="PAS"/>
    <property type="match status" value="1"/>
</dbReference>
<dbReference type="Gene3D" id="1.10.287.130">
    <property type="match status" value="1"/>
</dbReference>
<dbReference type="InterPro" id="IPR003594">
    <property type="entry name" value="HATPase_dom"/>
</dbReference>
<organism evidence="12 13">
    <name type="scientific">Sphingomonas plantiphila</name>
    <dbReference type="NCBI Taxonomy" id="3163295"/>
    <lineage>
        <taxon>Bacteria</taxon>
        <taxon>Pseudomonadati</taxon>
        <taxon>Pseudomonadota</taxon>
        <taxon>Alphaproteobacteria</taxon>
        <taxon>Sphingomonadales</taxon>
        <taxon>Sphingomonadaceae</taxon>
        <taxon>Sphingomonas</taxon>
    </lineage>
</organism>
<evidence type="ECO:0000259" key="9">
    <source>
        <dbReference type="PROSITE" id="PS50110"/>
    </source>
</evidence>
<dbReference type="InterPro" id="IPR013656">
    <property type="entry name" value="PAS_4"/>
</dbReference>
<evidence type="ECO:0000256" key="6">
    <source>
        <dbReference type="PROSITE-ProRule" id="PRU00169"/>
    </source>
</evidence>
<sequence length="970" mass="103710">MLLRVQRCLIGLAAALAIVALGGWVFDAPTLAGAQFGTPMLPGAILLSLLCAYALYQAGVETEQGRSAFSRRVRIPAWIAVVLGVVGVGRHLLGYGDTIDGADELLGAGWLHVSSAAAVGNGVIAAALLLPERLKASNVYPTLLVAPIPALLTALVGYGLDAPALLSTPMFSQLALFATFCIGLLIPAALFLRPTSGWMEFVTRSSASGQTARWFLIVAFTLPLAISAIVQGGRALDLIAYPFGYGVAIVLTVVSISIIGILVAMRLRRAESTAMASQNLLNAIVENTPALIYAKDREGRYLRVNRHLAEMMGRSSEELLGRTDADLFPAELADAYRAVDARVMASGEPIVEEEYAEFQGGNHHYLSSKAPLLDEHGAASGIVGISTDVTELKSVSARLQNKVQRLKLLGEITRAISQRQDIASIFQAAVVAVEDLFNADVSVIALIPPKSDRVEVAHMGPATHRNREKLGLSIGRLIRAEGNPVAECIAQRTLIHVDGRTQNVRPETPAFVKQMGSICLVPILVDDVPYGVMIAGRGDSAAMTSTECEFFKQLVDHIGLSVQQSIMLEALQRTVEDLKMSQASAVARERLAAIGQMASGIAHDLNNGLTPISIHTQALRESGRDLPPEIQSYLRMVDRVIGDMSATIARMRDFYRPENAELERSSVDLRELTSDVIELTRARWSDMAMQQGIVIGVEAEFDADLPHALIDAASIRDALTNLVLNAVDAMPDGGMIFVRGRRQTADDPAADDRILLEVTDSGHGMDAETRERCLDPFFTTKGNRGTGLGLAMVVGAARRHGAELEIDSAPGRGTTMRMSLPVADPVVAAHPRAGVLSTNYGTPAIRILIVDDDPAVLESTANYLKIIGFDVTAAEGGRRGVDAASQAVAAGQAFDVLITDLGMPHIDGDRVASAVKEMAPGTFVIMLTGWGNHMPKGKSKPVNVDALMAKPPDIAELRRLLESVTPQRAH</sequence>
<dbReference type="SUPFAM" id="SSF55874">
    <property type="entry name" value="ATPase domain of HSP90 chaperone/DNA topoisomerase II/histidine kinase"/>
    <property type="match status" value="1"/>
</dbReference>
<dbReference type="Gene3D" id="3.30.565.10">
    <property type="entry name" value="Histidine kinase-like ATPase, C-terminal domain"/>
    <property type="match status" value="1"/>
</dbReference>
<evidence type="ECO:0000256" key="7">
    <source>
        <dbReference type="SAM" id="Phobius"/>
    </source>
</evidence>
<evidence type="ECO:0000259" key="8">
    <source>
        <dbReference type="PROSITE" id="PS50109"/>
    </source>
</evidence>
<dbReference type="Pfam" id="PF08448">
    <property type="entry name" value="PAS_4"/>
    <property type="match status" value="1"/>
</dbReference>
<dbReference type="InterPro" id="IPR035965">
    <property type="entry name" value="PAS-like_dom_sf"/>
</dbReference>
<reference evidence="12 13" key="1">
    <citation type="submission" date="2024-06" db="EMBL/GenBank/DDBJ databases">
        <authorList>
            <person name="Kaempfer P."/>
            <person name="Viver T."/>
        </authorList>
    </citation>
    <scope>NUCLEOTIDE SEQUENCE [LARGE SCALE GENOMIC DNA]</scope>
    <source>
        <strain evidence="12 13">ST-64</strain>
    </source>
</reference>
<feature type="modified residue" description="4-aspartylphosphate" evidence="6">
    <location>
        <position position="900"/>
    </location>
</feature>
<dbReference type="PANTHER" id="PTHR43065:SF42">
    <property type="entry name" value="TWO-COMPONENT SENSOR PPRA"/>
    <property type="match status" value="1"/>
</dbReference>
<feature type="transmembrane region" description="Helical" evidence="7">
    <location>
        <begin position="142"/>
        <end position="160"/>
    </location>
</feature>
<name>A0ABW8YQ58_9SPHN</name>
<dbReference type="SMART" id="SM00091">
    <property type="entry name" value="PAS"/>
    <property type="match status" value="1"/>
</dbReference>
<protein>
    <recommendedName>
        <fullName evidence="2">histidine kinase</fullName>
        <ecNumber evidence="2">2.7.13.3</ecNumber>
    </recommendedName>
</protein>
<keyword evidence="7" id="KW-0812">Transmembrane</keyword>
<evidence type="ECO:0000256" key="5">
    <source>
        <dbReference type="ARBA" id="ARBA00022777"/>
    </source>
</evidence>
<dbReference type="SMART" id="SM00388">
    <property type="entry name" value="HisKA"/>
    <property type="match status" value="1"/>
</dbReference>
<comment type="catalytic activity">
    <reaction evidence="1">
        <text>ATP + protein L-histidine = ADP + protein N-phospho-L-histidine.</text>
        <dbReference type="EC" id="2.7.13.3"/>
    </reaction>
</comment>
<dbReference type="PROSITE" id="PS50109">
    <property type="entry name" value="HIS_KIN"/>
    <property type="match status" value="1"/>
</dbReference>
<dbReference type="Gene3D" id="3.30.450.20">
    <property type="entry name" value="PAS domain"/>
    <property type="match status" value="1"/>
</dbReference>
<feature type="transmembrane region" description="Helical" evidence="7">
    <location>
        <begin position="212"/>
        <end position="231"/>
    </location>
</feature>
<keyword evidence="4" id="KW-0808">Transferase</keyword>
<dbReference type="SUPFAM" id="SSF55785">
    <property type="entry name" value="PYP-like sensor domain (PAS domain)"/>
    <property type="match status" value="1"/>
</dbReference>
<dbReference type="PROSITE" id="PS50110">
    <property type="entry name" value="RESPONSE_REGULATORY"/>
    <property type="match status" value="1"/>
</dbReference>
<comment type="caution">
    <text evidence="12">The sequence shown here is derived from an EMBL/GenBank/DDBJ whole genome shotgun (WGS) entry which is preliminary data.</text>
</comment>
<accession>A0ABW8YQ58</accession>
<gene>
    <name evidence="12" type="ORF">ABS767_15685</name>
</gene>
<evidence type="ECO:0000259" key="10">
    <source>
        <dbReference type="PROSITE" id="PS50112"/>
    </source>
</evidence>
<dbReference type="InterPro" id="IPR000014">
    <property type="entry name" value="PAS"/>
</dbReference>
<evidence type="ECO:0000259" key="11">
    <source>
        <dbReference type="PROSITE" id="PS50113"/>
    </source>
</evidence>
<dbReference type="InterPro" id="IPR001789">
    <property type="entry name" value="Sig_transdc_resp-reg_receiver"/>
</dbReference>
<dbReference type="Gene3D" id="3.30.450.40">
    <property type="match status" value="1"/>
</dbReference>
<dbReference type="SUPFAM" id="SSF55781">
    <property type="entry name" value="GAF domain-like"/>
    <property type="match status" value="1"/>
</dbReference>
<dbReference type="Pfam" id="PF00072">
    <property type="entry name" value="Response_reg"/>
    <property type="match status" value="1"/>
</dbReference>
<evidence type="ECO:0000313" key="12">
    <source>
        <dbReference type="EMBL" id="MFL9842411.1"/>
    </source>
</evidence>
<dbReference type="PROSITE" id="PS50112">
    <property type="entry name" value="PAS"/>
    <property type="match status" value="1"/>
</dbReference>
<dbReference type="PROSITE" id="PS50113">
    <property type="entry name" value="PAC"/>
    <property type="match status" value="1"/>
</dbReference>
<feature type="transmembrane region" description="Helical" evidence="7">
    <location>
        <begin position="108"/>
        <end position="130"/>
    </location>
</feature>
<dbReference type="Proteomes" id="UP001629244">
    <property type="component" value="Unassembled WGS sequence"/>
</dbReference>
<dbReference type="Pfam" id="PF02518">
    <property type="entry name" value="HATPase_c"/>
    <property type="match status" value="1"/>
</dbReference>
<dbReference type="NCBIfam" id="TIGR00229">
    <property type="entry name" value="sensory_box"/>
    <property type="match status" value="1"/>
</dbReference>
<evidence type="ECO:0000313" key="13">
    <source>
        <dbReference type="Proteomes" id="UP001629244"/>
    </source>
</evidence>
<dbReference type="InterPro" id="IPR036097">
    <property type="entry name" value="HisK_dim/P_sf"/>
</dbReference>
<dbReference type="InterPro" id="IPR005467">
    <property type="entry name" value="His_kinase_dom"/>
</dbReference>
<evidence type="ECO:0000256" key="2">
    <source>
        <dbReference type="ARBA" id="ARBA00012438"/>
    </source>
</evidence>
<proteinExistence type="predicted"/>
<dbReference type="InterPro" id="IPR003661">
    <property type="entry name" value="HisK_dim/P_dom"/>
</dbReference>
<feature type="transmembrane region" description="Helical" evidence="7">
    <location>
        <begin position="172"/>
        <end position="192"/>
    </location>
</feature>
<dbReference type="InterPro" id="IPR004358">
    <property type="entry name" value="Sig_transdc_His_kin-like_C"/>
</dbReference>
<dbReference type="InterPro" id="IPR003018">
    <property type="entry name" value="GAF"/>
</dbReference>
<dbReference type="PANTHER" id="PTHR43065">
    <property type="entry name" value="SENSOR HISTIDINE KINASE"/>
    <property type="match status" value="1"/>
</dbReference>
<feature type="transmembrane region" description="Helical" evidence="7">
    <location>
        <begin position="38"/>
        <end position="56"/>
    </location>
</feature>
<dbReference type="SMART" id="SM00387">
    <property type="entry name" value="HATPase_c"/>
    <property type="match status" value="1"/>
</dbReference>
<keyword evidence="7" id="KW-1133">Transmembrane helix</keyword>
<dbReference type="SUPFAM" id="SSF52172">
    <property type="entry name" value="CheY-like"/>
    <property type="match status" value="1"/>
</dbReference>
<keyword evidence="7" id="KW-0472">Membrane</keyword>
<dbReference type="Pfam" id="PF00512">
    <property type="entry name" value="HisKA"/>
    <property type="match status" value="1"/>
</dbReference>
<feature type="transmembrane region" description="Helical" evidence="7">
    <location>
        <begin position="77"/>
        <end position="96"/>
    </location>
</feature>
<dbReference type="SMART" id="SM00448">
    <property type="entry name" value="REC"/>
    <property type="match status" value="1"/>
</dbReference>
<evidence type="ECO:0000256" key="3">
    <source>
        <dbReference type="ARBA" id="ARBA00022553"/>
    </source>
</evidence>
<dbReference type="InterPro" id="IPR029016">
    <property type="entry name" value="GAF-like_dom_sf"/>
</dbReference>
<keyword evidence="13" id="KW-1185">Reference proteome</keyword>
<dbReference type="Pfam" id="PF13185">
    <property type="entry name" value="GAF_2"/>
    <property type="match status" value="1"/>
</dbReference>
<feature type="transmembrane region" description="Helical" evidence="7">
    <location>
        <begin position="243"/>
        <end position="265"/>
    </location>
</feature>
<feature type="domain" description="PAC" evidence="11">
    <location>
        <begin position="349"/>
        <end position="401"/>
    </location>
</feature>
<dbReference type="PRINTS" id="PR00344">
    <property type="entry name" value="BCTRLSENSOR"/>
</dbReference>
<feature type="domain" description="PAS" evidence="10">
    <location>
        <begin position="277"/>
        <end position="347"/>
    </location>
</feature>
<dbReference type="InterPro" id="IPR011006">
    <property type="entry name" value="CheY-like_superfamily"/>
</dbReference>
<dbReference type="CDD" id="cd00082">
    <property type="entry name" value="HisKA"/>
    <property type="match status" value="1"/>
</dbReference>